<dbReference type="GO" id="GO:0004521">
    <property type="term" value="F:RNA endonuclease activity"/>
    <property type="evidence" value="ECO:0007669"/>
    <property type="project" value="InterPro"/>
</dbReference>
<dbReference type="InterPro" id="IPR011009">
    <property type="entry name" value="Kinase-like_dom_sf"/>
</dbReference>
<dbReference type="PROSITE" id="PS50011">
    <property type="entry name" value="PROTEIN_KINASE_DOM"/>
    <property type="match status" value="1"/>
</dbReference>
<reference evidence="3" key="1">
    <citation type="submission" date="2022-07" db="EMBL/GenBank/DDBJ databases">
        <title>Genome analysis of Parmales, a sister group of diatoms, reveals the evolutionary specialization of diatoms from phago-mixotrophs to photoautotrophs.</title>
        <authorList>
            <person name="Ban H."/>
            <person name="Sato S."/>
            <person name="Yoshikawa S."/>
            <person name="Kazumasa Y."/>
            <person name="Nakamura Y."/>
            <person name="Ichinomiya M."/>
            <person name="Saitoh K."/>
            <person name="Sato N."/>
            <person name="Blanc-Mathieu R."/>
            <person name="Endo H."/>
            <person name="Kuwata A."/>
            <person name="Ogata H."/>
        </authorList>
    </citation>
    <scope>NUCLEOTIDE SEQUENCE</scope>
</reference>
<evidence type="ECO:0000313" key="4">
    <source>
        <dbReference type="Proteomes" id="UP001165082"/>
    </source>
</evidence>
<dbReference type="Proteomes" id="UP001165082">
    <property type="component" value="Unassembled WGS sequence"/>
</dbReference>
<dbReference type="OrthoDB" id="196851at2759"/>
<accession>A0A9W7AKR4</accession>
<comment type="caution">
    <text evidence="3">The sequence shown here is derived from an EMBL/GenBank/DDBJ whole genome shotgun (WGS) entry which is preliminary data.</text>
</comment>
<keyword evidence="4" id="KW-1185">Reference proteome</keyword>
<dbReference type="CDD" id="cd00180">
    <property type="entry name" value="PKc"/>
    <property type="match status" value="1"/>
</dbReference>
<feature type="domain" description="Protein kinase" evidence="2">
    <location>
        <begin position="1136"/>
        <end position="1420"/>
    </location>
</feature>
<feature type="region of interest" description="Disordered" evidence="1">
    <location>
        <begin position="150"/>
        <end position="182"/>
    </location>
</feature>
<feature type="region of interest" description="Disordered" evidence="1">
    <location>
        <begin position="504"/>
        <end position="533"/>
    </location>
</feature>
<feature type="compositionally biased region" description="Low complexity" evidence="1">
    <location>
        <begin position="944"/>
        <end position="964"/>
    </location>
</feature>
<sequence>MAASTFASFSSNLGPLNLLSQVHASKSDALILALHAEYKANLENNEADIKVQTKLTELNEAKKASNNTALYEKSYQIAQSLFASTTDNWYLMSSKVDEALREHDQKFSPPKDLMGVLLAGKLRNDYMATMLGGGEHDNWMLQNAPSVVQHLNASPDASPPTLEPTDQEHPSAAAPPQPTPPTALYFSAAHSVKILLSASSPNMSVAYYEVTDVLKSDQATFDKQLVRLDGGKQVVEIDLKGMGSFAMRYNVKESNDPAEPWSPWSEWVTIDHSQVSPPPTTNPDLLNIVKIRNSYLNSCIVKTERAIDSPSSSSNQNVLRPLCDELHRAVVRAIGAAKKLSDSIGNYFSPPCSEIFANCELGQTLIVKLDFLAFPPPTTTASNSNNSKSKTSKAPKTDPRIFQRFIAEMLECNRFVKFLSDWSVVSSDLENCCEGASINRLFQLLVKSKKSSLELSSSDLNSAMARTDWFKDKQINLLRNRATDLLNAEQKRMAEELKQVKKEQERLKRDQEFQRKAAENANSNSENYGGSSLGDGGGADAVVDFKSKRVILQKLNGDDAVLNGRSGIVQPYDLDNDQYAVKLTAASPGSFHADTRSAVTVYDFQLRLMTKKEEKKAKDNEAAALKEEEIKRQSQMVAAEREAEFKDEQQAIELVQRHILSGTNPTGPVAAIPAPSKIVVKKNIAPVSRVSRKKGIVRSFNKGIGYIQYDDPTSRKGTKKLKVFFNFREVVIPESIVPTLKTQYARNTWRTSNLFEGSNVQFEIGLYKGKQVANAITIDEVEVKIRKEAAPPPPVVMKPAISMATIPTATTALATGGSSWANMAAKPAVAPTIIHPPPAPPQDPKYEEEDLYKDINIANLLNPNNPQYNPELAAKVKLYNKKAKNQKKKEKKEKKKDDHSLTDEPPSSPVPVNAMSPQVSPQTSLTSPTQQGFLGVALGAPGFGSSSLLQQSPPGPPSMSSLSQGPPPPGFTGSGSGSLSPGLNGLIPSGMPFRGMGDDHNVQPPSGSDSLLNPSSSSQSSVGGASYLGGFQGGNIFGSNMSATSGGSDLLLNSFASFPGFDQNQSSFGGASGQSAFLGNMQSSYLNPMPSSSPLLSMGNLSGSKLRRFAMAYLGRHLLSSMRNVSSHIVPVGPSMSFYPVVRLSGQGEAFRGKFTNSPYPMAMKRYRKSTTSSVEEIKVLHQLADNCIAKIYDYYIDSDYFYIATALYQGSLLDIIGDSAKPLPAGDGLIERPIKNPAVLHDIVAQVVSAVAFLHRNDVAHKSLKPHNILFTQEPGGNLKIALSDAGIHRFLGSTNEHYAKTSTGYQSREFTLLKLGMHDNSNWIPDVEAFKKADIFSLGLVCYFVMSGGMHPFAHPRRPLREADWESRIADGENADLSHVADPEAQHLFQLCLSHDSNRRPPASRLCGPNNFMKHPFFFSPNQRMHILQNCEVHCSQNEGMYGLNLLENFVATSWPWKQSFAEVFEQDGSVELGNKGRVIYGNRGRDLIKFTSDILTHYHEFHNMSRLKTSLRNASLSLGQSQELPPAVVCWLWLKARAPLLWILMFEDGVTER</sequence>
<dbReference type="InterPro" id="IPR045133">
    <property type="entry name" value="IRE1/2-like"/>
</dbReference>
<name>A0A9W7AKR4_9STRA</name>
<feature type="compositionally biased region" description="Low complexity" evidence="1">
    <location>
        <begin position="977"/>
        <end position="990"/>
    </location>
</feature>
<evidence type="ECO:0000259" key="2">
    <source>
        <dbReference type="PROSITE" id="PS50011"/>
    </source>
</evidence>
<feature type="compositionally biased region" description="Low complexity" evidence="1">
    <location>
        <begin position="1004"/>
        <end position="1019"/>
    </location>
</feature>
<feature type="region of interest" description="Disordered" evidence="1">
    <location>
        <begin position="881"/>
        <end position="929"/>
    </location>
</feature>
<protein>
    <recommendedName>
        <fullName evidence="2">Protein kinase domain-containing protein</fullName>
    </recommendedName>
</protein>
<dbReference type="PANTHER" id="PTHR13954">
    <property type="entry name" value="IRE1-RELATED"/>
    <property type="match status" value="1"/>
</dbReference>
<feature type="compositionally biased region" description="Low complexity" evidence="1">
    <location>
        <begin position="519"/>
        <end position="530"/>
    </location>
</feature>
<proteinExistence type="predicted"/>
<dbReference type="InterPro" id="IPR000719">
    <property type="entry name" value="Prot_kinase_dom"/>
</dbReference>
<dbReference type="Gene3D" id="2.40.50.140">
    <property type="entry name" value="Nucleic acid-binding proteins"/>
    <property type="match status" value="1"/>
</dbReference>
<dbReference type="Pfam" id="PF00069">
    <property type="entry name" value="Pkinase"/>
    <property type="match status" value="1"/>
</dbReference>
<dbReference type="GO" id="GO:1990604">
    <property type="term" value="C:IRE1-TRAF2-ASK1 complex"/>
    <property type="evidence" value="ECO:0007669"/>
    <property type="project" value="TreeGrafter"/>
</dbReference>
<evidence type="ECO:0000313" key="3">
    <source>
        <dbReference type="EMBL" id="GMH72776.1"/>
    </source>
</evidence>
<feature type="compositionally biased region" description="Polar residues" evidence="1">
    <location>
        <begin position="915"/>
        <end position="929"/>
    </location>
</feature>
<feature type="region of interest" description="Disordered" evidence="1">
    <location>
        <begin position="944"/>
        <end position="1019"/>
    </location>
</feature>
<dbReference type="GO" id="GO:0051082">
    <property type="term" value="F:unfolded protein binding"/>
    <property type="evidence" value="ECO:0007669"/>
    <property type="project" value="TreeGrafter"/>
</dbReference>
<dbReference type="EMBL" id="BRXZ01001502">
    <property type="protein sequence ID" value="GMH72776.1"/>
    <property type="molecule type" value="Genomic_DNA"/>
</dbReference>
<gene>
    <name evidence="3" type="ORF">TrRE_jg13010</name>
</gene>
<dbReference type="Gene3D" id="1.10.510.10">
    <property type="entry name" value="Transferase(Phosphotransferase) domain 1"/>
    <property type="match status" value="1"/>
</dbReference>
<dbReference type="GO" id="GO:0005524">
    <property type="term" value="F:ATP binding"/>
    <property type="evidence" value="ECO:0007669"/>
    <property type="project" value="InterPro"/>
</dbReference>
<organism evidence="3 4">
    <name type="scientific">Triparma retinervis</name>
    <dbReference type="NCBI Taxonomy" id="2557542"/>
    <lineage>
        <taxon>Eukaryota</taxon>
        <taxon>Sar</taxon>
        <taxon>Stramenopiles</taxon>
        <taxon>Ochrophyta</taxon>
        <taxon>Bolidophyceae</taxon>
        <taxon>Parmales</taxon>
        <taxon>Triparmaceae</taxon>
        <taxon>Triparma</taxon>
    </lineage>
</organism>
<dbReference type="GO" id="GO:0004674">
    <property type="term" value="F:protein serine/threonine kinase activity"/>
    <property type="evidence" value="ECO:0007669"/>
    <property type="project" value="InterPro"/>
</dbReference>
<dbReference type="PANTHER" id="PTHR13954:SF6">
    <property type="entry name" value="NON-SPECIFIC SERINE_THREONINE PROTEIN KINASE"/>
    <property type="match status" value="1"/>
</dbReference>
<feature type="compositionally biased region" description="Basic residues" evidence="1">
    <location>
        <begin position="881"/>
        <end position="894"/>
    </location>
</feature>
<feature type="compositionally biased region" description="Basic and acidic residues" evidence="1">
    <location>
        <begin position="504"/>
        <end position="518"/>
    </location>
</feature>
<evidence type="ECO:0000256" key="1">
    <source>
        <dbReference type="SAM" id="MobiDB-lite"/>
    </source>
</evidence>
<dbReference type="InterPro" id="IPR012340">
    <property type="entry name" value="NA-bd_OB-fold"/>
</dbReference>
<dbReference type="GO" id="GO:0036498">
    <property type="term" value="P:IRE1-mediated unfolded protein response"/>
    <property type="evidence" value="ECO:0007669"/>
    <property type="project" value="TreeGrafter"/>
</dbReference>
<dbReference type="SUPFAM" id="SSF56112">
    <property type="entry name" value="Protein kinase-like (PK-like)"/>
    <property type="match status" value="1"/>
</dbReference>